<dbReference type="Proteomes" id="UP001590951">
    <property type="component" value="Unassembled WGS sequence"/>
</dbReference>
<evidence type="ECO:0000313" key="1">
    <source>
        <dbReference type="EMBL" id="KAL2049592.1"/>
    </source>
</evidence>
<comment type="caution">
    <text evidence="1">The sequence shown here is derived from an EMBL/GenBank/DDBJ whole genome shotgun (WGS) entry which is preliminary data.</text>
</comment>
<evidence type="ECO:0000313" key="2">
    <source>
        <dbReference type="Proteomes" id="UP001590951"/>
    </source>
</evidence>
<name>A0ABR4AXB9_9LECA</name>
<accession>A0ABR4AXB9</accession>
<dbReference type="EMBL" id="JBHFEH010000061">
    <property type="protein sequence ID" value="KAL2049592.1"/>
    <property type="molecule type" value="Genomic_DNA"/>
</dbReference>
<proteinExistence type="predicted"/>
<reference evidence="1 2" key="1">
    <citation type="submission" date="2024-09" db="EMBL/GenBank/DDBJ databases">
        <title>Rethinking Asexuality: The Enigmatic Case of Functional Sexual Genes in Lepraria (Stereocaulaceae).</title>
        <authorList>
            <person name="Doellman M."/>
            <person name="Sun Y."/>
            <person name="Barcenas-Pena A."/>
            <person name="Lumbsch H.T."/>
            <person name="Grewe F."/>
        </authorList>
    </citation>
    <scope>NUCLEOTIDE SEQUENCE [LARGE SCALE GENOMIC DNA]</scope>
    <source>
        <strain evidence="1 2">Grewe 0041</strain>
    </source>
</reference>
<keyword evidence="2" id="KW-1185">Reference proteome</keyword>
<gene>
    <name evidence="1" type="ORF">ABVK25_010171</name>
</gene>
<organism evidence="1 2">
    <name type="scientific">Lepraria finkii</name>
    <dbReference type="NCBI Taxonomy" id="1340010"/>
    <lineage>
        <taxon>Eukaryota</taxon>
        <taxon>Fungi</taxon>
        <taxon>Dikarya</taxon>
        <taxon>Ascomycota</taxon>
        <taxon>Pezizomycotina</taxon>
        <taxon>Lecanoromycetes</taxon>
        <taxon>OSLEUM clade</taxon>
        <taxon>Lecanoromycetidae</taxon>
        <taxon>Lecanorales</taxon>
        <taxon>Lecanorineae</taxon>
        <taxon>Stereocaulaceae</taxon>
        <taxon>Lepraria</taxon>
    </lineage>
</organism>
<protein>
    <submittedName>
        <fullName evidence="1">Uncharacterized protein</fullName>
    </submittedName>
</protein>
<sequence length="133" mass="14884">MPSIQLLTINTLRSRMDIPTSPDADSGTMSPTSDTHMLFPLLRLLGDVRKIIYEDLFLSKKVDMKITPDPTKSQRKSGCGSRTLNISSSLPFLRVCKQIHSESAAVLHGDHAFFLNDEDYSTEKFRIPGLDTD</sequence>